<evidence type="ECO:0000256" key="4">
    <source>
        <dbReference type="PROSITE-ProRule" id="PRU00723"/>
    </source>
</evidence>
<accession>A0A1S3D7R6</accession>
<dbReference type="GeneID" id="103513192"/>
<dbReference type="Gene3D" id="3.30.1370.210">
    <property type="match status" value="1"/>
</dbReference>
<feature type="zinc finger region" description="C3H1-type" evidence="4">
    <location>
        <begin position="91"/>
        <end position="118"/>
    </location>
</feature>
<keyword evidence="2 4" id="KW-0863">Zinc-finger</keyword>
<dbReference type="GO" id="GO:0008270">
    <property type="term" value="F:zinc ion binding"/>
    <property type="evidence" value="ECO:0007669"/>
    <property type="project" value="UniProtKB-KW"/>
</dbReference>
<evidence type="ECO:0000313" key="7">
    <source>
        <dbReference type="Proteomes" id="UP000079169"/>
    </source>
</evidence>
<dbReference type="AlphaFoldDB" id="A0A1S3D7R6"/>
<keyword evidence="1 4" id="KW-0479">Metal-binding</keyword>
<evidence type="ECO:0000259" key="6">
    <source>
        <dbReference type="PROSITE" id="PS50103"/>
    </source>
</evidence>
<dbReference type="PROSITE" id="PS50103">
    <property type="entry name" value="ZF_C3H1"/>
    <property type="match status" value="1"/>
</dbReference>
<proteinExistence type="predicted"/>
<gene>
    <name evidence="8" type="primary">LOC103513192</name>
</gene>
<dbReference type="KEGG" id="dci:103513192"/>
<feature type="domain" description="C3H1-type" evidence="6">
    <location>
        <begin position="91"/>
        <end position="118"/>
    </location>
</feature>
<protein>
    <submittedName>
        <fullName evidence="8">Uncharacterized protein LOC103513192</fullName>
    </submittedName>
</protein>
<evidence type="ECO:0000256" key="5">
    <source>
        <dbReference type="SAM" id="MobiDB-lite"/>
    </source>
</evidence>
<evidence type="ECO:0000256" key="3">
    <source>
        <dbReference type="ARBA" id="ARBA00022833"/>
    </source>
</evidence>
<dbReference type="InterPro" id="IPR000571">
    <property type="entry name" value="Znf_CCCH"/>
</dbReference>
<dbReference type="Proteomes" id="UP000079169">
    <property type="component" value="Unplaced"/>
</dbReference>
<name>A0A1S3D7R6_DIACI</name>
<dbReference type="InterPro" id="IPR036855">
    <property type="entry name" value="Znf_CCCH_sf"/>
</dbReference>
<sequence length="199" mass="22188">MDSLVADYGTSSGSDQSDAEDSSDSSNPETSVPKKKPTESQTKKPALPPPSFDDTSGSVFINPYIEAENAKSAILEKHVKMIPAKEFITEINGKKICWMYRKGRCRFGSNCKYAHDSELYNQDQSQSSEDKHSPPTQSELSSKPPTKGSFPLYFPQSDLNQYRDEGKEKPVTSRKKRPGLSQSIVPGKKVMKMYYNSSK</sequence>
<feature type="compositionally biased region" description="Polar residues" evidence="5">
    <location>
        <begin position="134"/>
        <end position="144"/>
    </location>
</feature>
<feature type="compositionally biased region" description="Basic and acidic residues" evidence="5">
    <location>
        <begin position="161"/>
        <end position="171"/>
    </location>
</feature>
<evidence type="ECO:0000256" key="2">
    <source>
        <dbReference type="ARBA" id="ARBA00022771"/>
    </source>
</evidence>
<dbReference type="SUPFAM" id="SSF90229">
    <property type="entry name" value="CCCH zinc finger"/>
    <property type="match status" value="1"/>
</dbReference>
<feature type="region of interest" description="Disordered" evidence="5">
    <location>
        <begin position="1"/>
        <end position="56"/>
    </location>
</feature>
<dbReference type="STRING" id="121845.A0A1S3D7R6"/>
<dbReference type="PaxDb" id="121845-A0A1S3D7R6"/>
<organism evidence="7 8">
    <name type="scientific">Diaphorina citri</name>
    <name type="common">Asian citrus psyllid</name>
    <dbReference type="NCBI Taxonomy" id="121845"/>
    <lineage>
        <taxon>Eukaryota</taxon>
        <taxon>Metazoa</taxon>
        <taxon>Ecdysozoa</taxon>
        <taxon>Arthropoda</taxon>
        <taxon>Hexapoda</taxon>
        <taxon>Insecta</taxon>
        <taxon>Pterygota</taxon>
        <taxon>Neoptera</taxon>
        <taxon>Paraneoptera</taxon>
        <taxon>Hemiptera</taxon>
        <taxon>Sternorrhyncha</taxon>
        <taxon>Psylloidea</taxon>
        <taxon>Psyllidae</taxon>
        <taxon>Diaphorininae</taxon>
        <taxon>Diaphorina</taxon>
    </lineage>
</organism>
<dbReference type="InterPro" id="IPR041367">
    <property type="entry name" value="Znf-CCCH_4"/>
</dbReference>
<dbReference type="Pfam" id="PF18044">
    <property type="entry name" value="zf-CCCH_4"/>
    <property type="match status" value="1"/>
</dbReference>
<dbReference type="SMART" id="SM00356">
    <property type="entry name" value="ZnF_C3H1"/>
    <property type="match status" value="1"/>
</dbReference>
<evidence type="ECO:0000313" key="8">
    <source>
        <dbReference type="RefSeq" id="XP_008476224.1"/>
    </source>
</evidence>
<dbReference type="RefSeq" id="XP_008476224.1">
    <property type="nucleotide sequence ID" value="XM_008478002.3"/>
</dbReference>
<keyword evidence="7" id="KW-1185">Reference proteome</keyword>
<evidence type="ECO:0000256" key="1">
    <source>
        <dbReference type="ARBA" id="ARBA00022723"/>
    </source>
</evidence>
<feature type="region of interest" description="Disordered" evidence="5">
    <location>
        <begin position="122"/>
        <end position="187"/>
    </location>
</feature>
<dbReference type="OMA" id="NGKRICW"/>
<reference evidence="8" key="1">
    <citation type="submission" date="2025-08" db="UniProtKB">
        <authorList>
            <consortium name="RefSeq"/>
        </authorList>
    </citation>
    <scope>IDENTIFICATION</scope>
</reference>
<keyword evidence="3 4" id="KW-0862">Zinc</keyword>